<dbReference type="Pfam" id="PF03703">
    <property type="entry name" value="bPH_2"/>
    <property type="match status" value="3"/>
</dbReference>
<dbReference type="Proteomes" id="UP001501475">
    <property type="component" value="Unassembled WGS sequence"/>
</dbReference>
<feature type="transmembrane region" description="Helical" evidence="2">
    <location>
        <begin position="27"/>
        <end position="43"/>
    </location>
</feature>
<feature type="compositionally biased region" description="Low complexity" evidence="1">
    <location>
        <begin position="203"/>
        <end position="218"/>
    </location>
</feature>
<dbReference type="InterPro" id="IPR014529">
    <property type="entry name" value="UCP026631"/>
</dbReference>
<feature type="transmembrane region" description="Helical" evidence="2">
    <location>
        <begin position="63"/>
        <end position="85"/>
    </location>
</feature>
<keyword evidence="2" id="KW-1133">Transmembrane helix</keyword>
<feature type="region of interest" description="Disordered" evidence="1">
    <location>
        <begin position="522"/>
        <end position="543"/>
    </location>
</feature>
<keyword evidence="2" id="KW-0472">Membrane</keyword>
<dbReference type="PIRSF" id="PIRSF026631">
    <property type="entry name" value="UCP026631"/>
    <property type="match status" value="1"/>
</dbReference>
<keyword evidence="5" id="KW-1185">Reference proteome</keyword>
<dbReference type="InterPro" id="IPR005182">
    <property type="entry name" value="YdbS-like_PH"/>
</dbReference>
<evidence type="ECO:0000259" key="3">
    <source>
        <dbReference type="Pfam" id="PF03703"/>
    </source>
</evidence>
<feature type="region of interest" description="Disordered" evidence="1">
    <location>
        <begin position="175"/>
        <end position="218"/>
    </location>
</feature>
<reference evidence="5" key="1">
    <citation type="journal article" date="2019" name="Int. J. Syst. Evol. Microbiol.">
        <title>The Global Catalogue of Microorganisms (GCM) 10K type strain sequencing project: providing services to taxonomists for standard genome sequencing and annotation.</title>
        <authorList>
            <consortium name="The Broad Institute Genomics Platform"/>
            <consortium name="The Broad Institute Genome Sequencing Center for Infectious Disease"/>
            <person name="Wu L."/>
            <person name="Ma J."/>
        </authorList>
    </citation>
    <scope>NUCLEOTIDE SEQUENCE [LARGE SCALE GENOMIC DNA]</scope>
    <source>
        <strain evidence="5">JCM 15591</strain>
    </source>
</reference>
<accession>A0ABP4XCC0</accession>
<feature type="domain" description="YdbS-like PH" evidence="3">
    <location>
        <begin position="416"/>
        <end position="492"/>
    </location>
</feature>
<evidence type="ECO:0000313" key="5">
    <source>
        <dbReference type="Proteomes" id="UP001501475"/>
    </source>
</evidence>
<proteinExistence type="predicted"/>
<evidence type="ECO:0000256" key="2">
    <source>
        <dbReference type="SAM" id="Phobius"/>
    </source>
</evidence>
<organism evidence="4 5">
    <name type="scientific">Nostocoides vanveenii</name>
    <dbReference type="NCBI Taxonomy" id="330835"/>
    <lineage>
        <taxon>Bacteria</taxon>
        <taxon>Bacillati</taxon>
        <taxon>Actinomycetota</taxon>
        <taxon>Actinomycetes</taxon>
        <taxon>Micrococcales</taxon>
        <taxon>Intrasporangiaceae</taxon>
        <taxon>Nostocoides</taxon>
    </lineage>
</organism>
<gene>
    <name evidence="4" type="ORF">GCM10009810_33880</name>
</gene>
<dbReference type="PANTHER" id="PTHR34473">
    <property type="entry name" value="UPF0699 TRANSMEMBRANE PROTEIN YDBS"/>
    <property type="match status" value="1"/>
</dbReference>
<evidence type="ECO:0000313" key="4">
    <source>
        <dbReference type="EMBL" id="GAA1774073.1"/>
    </source>
</evidence>
<dbReference type="PANTHER" id="PTHR34473:SF2">
    <property type="entry name" value="UPF0699 TRANSMEMBRANE PROTEIN YDBT"/>
    <property type="match status" value="1"/>
</dbReference>
<feature type="domain" description="YdbS-like PH" evidence="3">
    <location>
        <begin position="85"/>
        <end position="163"/>
    </location>
</feature>
<dbReference type="EMBL" id="BAAAPN010000101">
    <property type="protein sequence ID" value="GAA1774073.1"/>
    <property type="molecule type" value="Genomic_DNA"/>
</dbReference>
<feature type="domain" description="YdbS-like PH" evidence="3">
    <location>
        <begin position="294"/>
        <end position="353"/>
    </location>
</feature>
<sequence>MTIPADDITDRGAQADVPWTHVHPLTPLLRGGVMITGAIGYWLSTQFDNLFGRHGDDPTQGHLLQIAGVGLVIVVLVVAGSWVSWRNTTYRLGPTTVELRHGIVNRQHRQVRYDRIQAVDVTRPLLARLAGLSSVRIEAAGGRDSNIELSYLPQTRAAEVRQALLRAAAGQGSEVFAGDPSGSPRDAGSGLGGTEKAGGEGVAGEAPASPAGGAATAGGERTAYGHDVGEVPIARIPAMRVWAATLLSFNAAFLVLAIPALVVALVTGSLLVLPWLGPMVLGALGQQVGRFSTWMNFRVDASGSAIRIRHGLTELRTTTVPLHRIQAVEISQPALWRAVDWWRIEVNVAGVHRDPDEKGDNALIPVGTRAEALAILAAMGPRWSLPEVIEGMDAPGPSPSFVGIPPNARVLDPLSWKRIGYAVTSAALVSRGGWLGRRVQLVPHARVQSLTLDQGPLERRLGLANVKLHSTTGPVDPVVRHLALAEATRLLNAEAVRAAGARAVESGGAGNPPAATAPLPCPGALSSLGKVPAQAGSQGAWTE</sequence>
<feature type="transmembrane region" description="Helical" evidence="2">
    <location>
        <begin position="241"/>
        <end position="266"/>
    </location>
</feature>
<evidence type="ECO:0000256" key="1">
    <source>
        <dbReference type="SAM" id="MobiDB-lite"/>
    </source>
</evidence>
<keyword evidence="2" id="KW-0812">Transmembrane</keyword>
<dbReference type="RefSeq" id="WP_344068469.1">
    <property type="nucleotide sequence ID" value="NZ_BAAAPN010000101.1"/>
</dbReference>
<comment type="caution">
    <text evidence="4">The sequence shown here is derived from an EMBL/GenBank/DDBJ whole genome shotgun (WGS) entry which is preliminary data.</text>
</comment>
<feature type="compositionally biased region" description="Gly residues" evidence="1">
    <location>
        <begin position="189"/>
        <end position="202"/>
    </location>
</feature>
<name>A0ABP4XCC0_9MICO</name>
<protein>
    <submittedName>
        <fullName evidence="4">PH domain-containing protein</fullName>
    </submittedName>
</protein>